<keyword evidence="3" id="KW-1185">Reference proteome</keyword>
<evidence type="ECO:0000256" key="1">
    <source>
        <dbReference type="SAM" id="Phobius"/>
    </source>
</evidence>
<dbReference type="RefSeq" id="WP_182549701.1">
    <property type="nucleotide sequence ID" value="NZ_JACGXN010000003.1"/>
</dbReference>
<feature type="transmembrane region" description="Helical" evidence="1">
    <location>
        <begin position="6"/>
        <end position="23"/>
    </location>
</feature>
<sequence>MLKSCIWIVAVVGLAFVTASLLVPDETDFPETPEQTSEPLSTIRLNASGDRLLLRTGQHDYEFILPDNQLNGAIDLQNETHDADRALGNPSRFIVSPIDLTKDGAATIDIEVMYGGYDPSLSETKTILSDQTRSRLTTYGFSPSNGNVVGDIDPPLYMTWSARLSGQQYPVNSRGDYEGADLTALAYPELLVKLDDPDRQKQNHRSNAWLAPFRSTKRAIQLALLIPFLMLVGYAGPSG</sequence>
<evidence type="ECO:0000313" key="2">
    <source>
        <dbReference type="EMBL" id="MBA8879030.1"/>
    </source>
</evidence>
<keyword evidence="1" id="KW-0812">Transmembrane</keyword>
<evidence type="ECO:0000313" key="3">
    <source>
        <dbReference type="Proteomes" id="UP000549052"/>
    </source>
</evidence>
<keyword evidence="1" id="KW-0472">Membrane</keyword>
<accession>A0A839ER02</accession>
<comment type="caution">
    <text evidence="2">The sequence shown here is derived from an EMBL/GenBank/DDBJ whole genome shotgun (WGS) entry which is preliminary data.</text>
</comment>
<dbReference type="AlphaFoldDB" id="A0A839ER02"/>
<dbReference type="Proteomes" id="UP000549052">
    <property type="component" value="Unassembled WGS sequence"/>
</dbReference>
<gene>
    <name evidence="2" type="ORF">FHW16_002748</name>
</gene>
<name>A0A839ER02_9HYPH</name>
<organism evidence="2 3">
    <name type="scientific">Phyllobacterium myrsinacearum</name>
    <dbReference type="NCBI Taxonomy" id="28101"/>
    <lineage>
        <taxon>Bacteria</taxon>
        <taxon>Pseudomonadati</taxon>
        <taxon>Pseudomonadota</taxon>
        <taxon>Alphaproteobacteria</taxon>
        <taxon>Hyphomicrobiales</taxon>
        <taxon>Phyllobacteriaceae</taxon>
        <taxon>Phyllobacterium</taxon>
    </lineage>
</organism>
<reference evidence="2 3" key="1">
    <citation type="submission" date="2020-07" db="EMBL/GenBank/DDBJ databases">
        <title>Genomic Encyclopedia of Type Strains, Phase IV (KMG-V): Genome sequencing to study the core and pangenomes of soil and plant-associated prokaryotes.</title>
        <authorList>
            <person name="Whitman W."/>
        </authorList>
    </citation>
    <scope>NUCLEOTIDE SEQUENCE [LARGE SCALE GENOMIC DNA]</scope>
    <source>
        <strain evidence="2 3">AN3</strain>
    </source>
</reference>
<protein>
    <submittedName>
        <fullName evidence="2">Uncharacterized protein</fullName>
    </submittedName>
</protein>
<proteinExistence type="predicted"/>
<keyword evidence="1" id="KW-1133">Transmembrane helix</keyword>
<dbReference type="EMBL" id="JACGXN010000003">
    <property type="protein sequence ID" value="MBA8879030.1"/>
    <property type="molecule type" value="Genomic_DNA"/>
</dbReference>